<dbReference type="RefSeq" id="XP_056511254.1">
    <property type="nucleotide sequence ID" value="XM_056655641.1"/>
</dbReference>
<name>A0A9W9F8P0_9EURO</name>
<gene>
    <name evidence="2" type="ORF">NUU61_005059</name>
</gene>
<organism evidence="2 3">
    <name type="scientific">Penicillium alfredii</name>
    <dbReference type="NCBI Taxonomy" id="1506179"/>
    <lineage>
        <taxon>Eukaryota</taxon>
        <taxon>Fungi</taxon>
        <taxon>Dikarya</taxon>
        <taxon>Ascomycota</taxon>
        <taxon>Pezizomycotina</taxon>
        <taxon>Eurotiomycetes</taxon>
        <taxon>Eurotiomycetidae</taxon>
        <taxon>Eurotiales</taxon>
        <taxon>Aspergillaceae</taxon>
        <taxon>Penicillium</taxon>
    </lineage>
</organism>
<evidence type="ECO:0000313" key="2">
    <source>
        <dbReference type="EMBL" id="KAJ5095703.1"/>
    </source>
</evidence>
<dbReference type="AlphaFoldDB" id="A0A9W9F8P0"/>
<proteinExistence type="predicted"/>
<reference evidence="2" key="2">
    <citation type="journal article" date="2023" name="IMA Fungus">
        <title>Comparative genomic study of the Penicillium genus elucidates a diverse pangenome and 15 lateral gene transfer events.</title>
        <authorList>
            <person name="Petersen C."/>
            <person name="Sorensen T."/>
            <person name="Nielsen M.R."/>
            <person name="Sondergaard T.E."/>
            <person name="Sorensen J.L."/>
            <person name="Fitzpatrick D.A."/>
            <person name="Frisvad J.C."/>
            <person name="Nielsen K.L."/>
        </authorList>
    </citation>
    <scope>NUCLEOTIDE SEQUENCE</scope>
    <source>
        <strain evidence="2">IBT 34128</strain>
    </source>
</reference>
<protein>
    <submittedName>
        <fullName evidence="2">Uncharacterized protein</fullName>
    </submittedName>
</protein>
<feature type="compositionally biased region" description="Acidic residues" evidence="1">
    <location>
        <begin position="59"/>
        <end position="68"/>
    </location>
</feature>
<dbReference type="Proteomes" id="UP001141434">
    <property type="component" value="Unassembled WGS sequence"/>
</dbReference>
<reference evidence="2" key="1">
    <citation type="submission" date="2022-11" db="EMBL/GenBank/DDBJ databases">
        <authorList>
            <person name="Petersen C."/>
        </authorList>
    </citation>
    <scope>NUCLEOTIDE SEQUENCE</scope>
    <source>
        <strain evidence="2">IBT 34128</strain>
    </source>
</reference>
<feature type="compositionally biased region" description="Basic residues" evidence="1">
    <location>
        <begin position="161"/>
        <end position="171"/>
    </location>
</feature>
<comment type="caution">
    <text evidence="2">The sequence shown here is derived from an EMBL/GenBank/DDBJ whole genome shotgun (WGS) entry which is preliminary data.</text>
</comment>
<dbReference type="GeneID" id="81394809"/>
<feature type="region of interest" description="Disordered" evidence="1">
    <location>
        <begin position="1"/>
        <end position="176"/>
    </location>
</feature>
<dbReference type="OrthoDB" id="4502595at2759"/>
<dbReference type="EMBL" id="JAPMSZ010000007">
    <property type="protein sequence ID" value="KAJ5095703.1"/>
    <property type="molecule type" value="Genomic_DNA"/>
</dbReference>
<evidence type="ECO:0000256" key="1">
    <source>
        <dbReference type="SAM" id="MobiDB-lite"/>
    </source>
</evidence>
<evidence type="ECO:0000313" key="3">
    <source>
        <dbReference type="Proteomes" id="UP001141434"/>
    </source>
</evidence>
<accession>A0A9W9F8P0</accession>
<sequence>MAASTLPRPRLITHKRALIPTPHVPKVVNPSALPAETRLNQHPIVDAHQTPPNNKDSDAPQDSDEDLDPPLRTELSLAIPPQPFLDPPTWEAMLKRGVHADQTQSADSEGGTRSREEEGGAEEESNRDVGSDSEIRESADQRRRRREREAEYGSMAIRGRSSIRGRGRSRTRGGVLGWAVLNS</sequence>
<feature type="compositionally biased region" description="Basic and acidic residues" evidence="1">
    <location>
        <begin position="110"/>
        <end position="151"/>
    </location>
</feature>
<keyword evidence="3" id="KW-1185">Reference proteome</keyword>